<dbReference type="Proteomes" id="UP001236569">
    <property type="component" value="Unassembled WGS sequence"/>
</dbReference>
<organism evidence="5 6">
    <name type="scientific">Flectobacillus longus</name>
    <dbReference type="NCBI Taxonomy" id="2984207"/>
    <lineage>
        <taxon>Bacteria</taxon>
        <taxon>Pseudomonadati</taxon>
        <taxon>Bacteroidota</taxon>
        <taxon>Cytophagia</taxon>
        <taxon>Cytophagales</taxon>
        <taxon>Flectobacillaceae</taxon>
        <taxon>Flectobacillus</taxon>
    </lineage>
</organism>
<proteinExistence type="predicted"/>
<dbReference type="PANTHER" id="PTHR46797:SF23">
    <property type="entry name" value="HTH-TYPE TRANSCRIPTIONAL REGULATOR SUTR"/>
    <property type="match status" value="1"/>
</dbReference>
<evidence type="ECO:0000313" key="6">
    <source>
        <dbReference type="Proteomes" id="UP001236569"/>
    </source>
</evidence>
<keyword evidence="6" id="KW-1185">Reference proteome</keyword>
<dbReference type="InterPro" id="IPR010982">
    <property type="entry name" value="Lambda_DNA-bd_dom_sf"/>
</dbReference>
<dbReference type="CDD" id="cd00093">
    <property type="entry name" value="HTH_XRE"/>
    <property type="match status" value="1"/>
</dbReference>
<dbReference type="RefSeq" id="WP_283369246.1">
    <property type="nucleotide sequence ID" value="NZ_JASHID010000003.1"/>
</dbReference>
<evidence type="ECO:0000256" key="2">
    <source>
        <dbReference type="ARBA" id="ARBA00023125"/>
    </source>
</evidence>
<protein>
    <submittedName>
        <fullName evidence="5">Helix-turn-helix transcriptional regulator</fullName>
    </submittedName>
</protein>
<evidence type="ECO:0000256" key="3">
    <source>
        <dbReference type="ARBA" id="ARBA00023163"/>
    </source>
</evidence>
<gene>
    <name evidence="5" type="ORF">QM480_06740</name>
</gene>
<reference evidence="5 6" key="1">
    <citation type="submission" date="2023-05" db="EMBL/GenBank/DDBJ databases">
        <title>Novel species of genus Flectobacillus isolated from stream in China.</title>
        <authorList>
            <person name="Lu H."/>
        </authorList>
    </citation>
    <scope>NUCLEOTIDE SEQUENCE [LARGE SCALE GENOMIC DNA]</scope>
    <source>
        <strain evidence="5 6">DC10W</strain>
    </source>
</reference>
<evidence type="ECO:0000259" key="4">
    <source>
        <dbReference type="PROSITE" id="PS50943"/>
    </source>
</evidence>
<name>A0ABT6YKM8_9BACT</name>
<feature type="domain" description="HTH cro/C1-type" evidence="4">
    <location>
        <begin position="14"/>
        <end position="68"/>
    </location>
</feature>
<keyword evidence="3" id="KW-0804">Transcription</keyword>
<dbReference type="Pfam" id="PF01381">
    <property type="entry name" value="HTH_3"/>
    <property type="match status" value="1"/>
</dbReference>
<dbReference type="PANTHER" id="PTHR46797">
    <property type="entry name" value="HTH-TYPE TRANSCRIPTIONAL REGULATOR"/>
    <property type="match status" value="1"/>
</dbReference>
<evidence type="ECO:0000313" key="5">
    <source>
        <dbReference type="EMBL" id="MDI9864012.1"/>
    </source>
</evidence>
<keyword evidence="1" id="KW-0805">Transcription regulation</keyword>
<keyword evidence="2" id="KW-0238">DNA-binding</keyword>
<dbReference type="InterPro" id="IPR001387">
    <property type="entry name" value="Cro/C1-type_HTH"/>
</dbReference>
<dbReference type="InterPro" id="IPR050807">
    <property type="entry name" value="TransReg_Diox_bact_type"/>
</dbReference>
<dbReference type="Gene3D" id="1.10.260.40">
    <property type="entry name" value="lambda repressor-like DNA-binding domains"/>
    <property type="match status" value="1"/>
</dbReference>
<accession>A0ABT6YKM8</accession>
<dbReference type="SMART" id="SM00530">
    <property type="entry name" value="HTH_XRE"/>
    <property type="match status" value="1"/>
</dbReference>
<sequence length="89" mass="10351">MTNENIIHEFGLRIKQLRTGKGISQEKLSFETGFHRTYIGMIERGERNISLSHIAVFAKYFEMTVSDLLNFSSLNPAHSYHNYTLKNKE</sequence>
<dbReference type="SUPFAM" id="SSF47413">
    <property type="entry name" value="lambda repressor-like DNA-binding domains"/>
    <property type="match status" value="1"/>
</dbReference>
<comment type="caution">
    <text evidence="5">The sequence shown here is derived from an EMBL/GenBank/DDBJ whole genome shotgun (WGS) entry which is preliminary data.</text>
</comment>
<dbReference type="EMBL" id="JASHID010000003">
    <property type="protein sequence ID" value="MDI9864012.1"/>
    <property type="molecule type" value="Genomic_DNA"/>
</dbReference>
<evidence type="ECO:0000256" key="1">
    <source>
        <dbReference type="ARBA" id="ARBA00023015"/>
    </source>
</evidence>
<dbReference type="PROSITE" id="PS50943">
    <property type="entry name" value="HTH_CROC1"/>
    <property type="match status" value="1"/>
</dbReference>